<evidence type="ECO:0000313" key="2">
    <source>
        <dbReference type="Proteomes" id="UP000014541"/>
    </source>
</evidence>
<dbReference type="EMBL" id="ATFF01000006">
    <property type="protein sequence ID" value="EPF31125.1"/>
    <property type="molecule type" value="Genomic_DNA"/>
</dbReference>
<gene>
    <name evidence="1" type="ORF">HMPREF9194_01462</name>
</gene>
<evidence type="ECO:0000313" key="1">
    <source>
        <dbReference type="EMBL" id="EPF31125.1"/>
    </source>
</evidence>
<name>S3K0Y1_TREMA</name>
<keyword evidence="2" id="KW-1185">Reference proteome</keyword>
<proteinExistence type="predicted"/>
<reference evidence="1 2" key="1">
    <citation type="submission" date="2013-04" db="EMBL/GenBank/DDBJ databases">
        <title>The Genome Sequence of Treponema maltophilum ATCC 51939.</title>
        <authorList>
            <consortium name="The Broad Institute Genomics Platform"/>
            <person name="Earl A."/>
            <person name="Ward D."/>
            <person name="Feldgarden M."/>
            <person name="Gevers D."/>
            <person name="Leonetti C."/>
            <person name="Blanton J.M."/>
            <person name="Dewhirst F.E."/>
            <person name="Izard J."/>
            <person name="Walker B."/>
            <person name="Young S."/>
            <person name="Zeng Q."/>
            <person name="Gargeya S."/>
            <person name="Fitzgerald M."/>
            <person name="Haas B."/>
            <person name="Abouelleil A."/>
            <person name="Allen A.W."/>
            <person name="Alvarado L."/>
            <person name="Arachchi H.M."/>
            <person name="Berlin A.M."/>
            <person name="Chapman S.B."/>
            <person name="Gainer-Dewar J."/>
            <person name="Goldberg J."/>
            <person name="Griggs A."/>
            <person name="Gujja S."/>
            <person name="Hansen M."/>
            <person name="Howarth C."/>
            <person name="Imamovic A."/>
            <person name="Ireland A."/>
            <person name="Larimer J."/>
            <person name="McCowan C."/>
            <person name="Murphy C."/>
            <person name="Pearson M."/>
            <person name="Poon T.W."/>
            <person name="Priest M."/>
            <person name="Roberts A."/>
            <person name="Saif S."/>
            <person name="Shea T."/>
            <person name="Sisk P."/>
            <person name="Sykes S."/>
            <person name="Wortman J."/>
            <person name="Nusbaum C."/>
            <person name="Birren B."/>
        </authorList>
    </citation>
    <scope>NUCLEOTIDE SEQUENCE [LARGE SCALE GENOMIC DNA]</scope>
    <source>
        <strain evidence="1 2">ATCC 51939</strain>
    </source>
</reference>
<dbReference type="AlphaFoldDB" id="S3K0Y1"/>
<dbReference type="eggNOG" id="COG1208">
    <property type="taxonomic scope" value="Bacteria"/>
</dbReference>
<accession>S3K0Y1</accession>
<organism evidence="1 2">
    <name type="scientific">Treponema maltophilum ATCC 51939</name>
    <dbReference type="NCBI Taxonomy" id="1125699"/>
    <lineage>
        <taxon>Bacteria</taxon>
        <taxon>Pseudomonadati</taxon>
        <taxon>Spirochaetota</taxon>
        <taxon>Spirochaetia</taxon>
        <taxon>Spirochaetales</taxon>
        <taxon>Treponemataceae</taxon>
        <taxon>Treponema</taxon>
    </lineage>
</organism>
<dbReference type="PATRIC" id="fig|1125699.3.peg.1473"/>
<evidence type="ECO:0008006" key="3">
    <source>
        <dbReference type="Google" id="ProtNLM"/>
    </source>
</evidence>
<sequence length="304" mass="33907">MNPTLLVLAAGIGSRYGGVKQLDAVGLHNETLLDFATYDAKKTGFAKVVYIIRKDIEKDFRSRLFDRIAKNFNAEYVFQNPDSLFTSAQLAKISPERKKPWGTVHAVLCAEDAVKEPFAVINADDYYGREAFRTIHGHLAAQSEKSTEHAMVGYVLENTMSRSGSVSRGVCTVENGYLTSIKENTKISYKGNGIVTELENGTFNLTGKEWVSMNLFGFTKAAFEVFHAYWDDFIAKNNSAEKAEALLPSAAGDIVSSGKGKIKFYSTHERWFGMTYPEDRAIVKSEIAAKIAEGYYPEQLWEKN</sequence>
<dbReference type="SUPFAM" id="SSF53448">
    <property type="entry name" value="Nucleotide-diphospho-sugar transferases"/>
    <property type="match status" value="1"/>
</dbReference>
<dbReference type="RefSeq" id="WP_016525736.1">
    <property type="nucleotide sequence ID" value="NZ_KE332518.1"/>
</dbReference>
<dbReference type="Proteomes" id="UP000014541">
    <property type="component" value="Unassembled WGS sequence"/>
</dbReference>
<dbReference type="OrthoDB" id="9779926at2"/>
<dbReference type="Gene3D" id="3.90.550.10">
    <property type="entry name" value="Spore Coat Polysaccharide Biosynthesis Protein SpsA, Chain A"/>
    <property type="match status" value="1"/>
</dbReference>
<dbReference type="STRING" id="1125699.HMPREF9194_01462"/>
<protein>
    <recommendedName>
        <fullName evidence="3">Nucleotidyl transferase domain-containing protein</fullName>
    </recommendedName>
</protein>
<dbReference type="HOGENOM" id="CLU_077108_0_0_12"/>
<dbReference type="InterPro" id="IPR029044">
    <property type="entry name" value="Nucleotide-diphossugar_trans"/>
</dbReference>
<comment type="caution">
    <text evidence="1">The sequence shown here is derived from an EMBL/GenBank/DDBJ whole genome shotgun (WGS) entry which is preliminary data.</text>
</comment>